<keyword evidence="1" id="KW-0560">Oxidoreductase</keyword>
<dbReference type="NCBIfam" id="TIGR03620">
    <property type="entry name" value="F420_MSMEG_4141"/>
    <property type="match status" value="1"/>
</dbReference>
<accession>A0A2U1EXD7</accession>
<dbReference type="PANTHER" id="PTHR43244:SF1">
    <property type="entry name" value="5,10-METHYLENETETRAHYDROMETHANOPTERIN REDUCTASE"/>
    <property type="match status" value="1"/>
</dbReference>
<dbReference type="SUPFAM" id="SSF51679">
    <property type="entry name" value="Bacterial luciferase-like"/>
    <property type="match status" value="1"/>
</dbReference>
<evidence type="ECO:0000313" key="3">
    <source>
        <dbReference type="EMBL" id="PVZ04571.1"/>
    </source>
</evidence>
<protein>
    <submittedName>
        <fullName evidence="3">Putative F420-dependent oxidoreductase</fullName>
    </submittedName>
</protein>
<dbReference type="InterPro" id="IPR011251">
    <property type="entry name" value="Luciferase-like_dom"/>
</dbReference>
<dbReference type="EMBL" id="QEKW01000017">
    <property type="protein sequence ID" value="PVZ04571.1"/>
    <property type="molecule type" value="Genomic_DNA"/>
</dbReference>
<keyword evidence="4" id="KW-1185">Reference proteome</keyword>
<sequence>MAEDGRELAAALGPLGLWTGQFDGQQFAQVRSAVSALEGQGWPALWFIEALGREALTQAALLLDATERMIVATGIANVWGRDPMALAAARNTLAEAHSGRFVLGLGASHAPLVGMRGHEYRRPLARMREVLDGIDAAPVQGAIAGAEAPRVLAALGPRMLDLAAERAAGALTYLVTPEHTRTARSRLGSSPALCVEQAVTLTDDVEEARRIGRKHLEIYLGWPNYVNNWKRLGFTDDDVAGGGSDRLVDAMVVAGSVDRVAERVREHHDAGADHVCLQVLPMDASAMPEQEWADLASLLPRS</sequence>
<comment type="caution">
    <text evidence="3">The sequence shown here is derived from an EMBL/GenBank/DDBJ whole genome shotgun (WGS) entry which is preliminary data.</text>
</comment>
<proteinExistence type="predicted"/>
<dbReference type="PANTHER" id="PTHR43244">
    <property type="match status" value="1"/>
</dbReference>
<dbReference type="AlphaFoldDB" id="A0A2U1EXD7"/>
<gene>
    <name evidence="3" type="ORF">C8D89_11724</name>
</gene>
<dbReference type="InterPro" id="IPR019922">
    <property type="entry name" value="Lucif-like_OxRdatse_MSMEG_4141"/>
</dbReference>
<reference evidence="3 4" key="1">
    <citation type="submission" date="2018-04" db="EMBL/GenBank/DDBJ databases">
        <title>Genomic Encyclopedia of Type Strains, Phase IV (KMG-IV): sequencing the most valuable type-strain genomes for metagenomic binning, comparative biology and taxonomic classification.</title>
        <authorList>
            <person name="Goeker M."/>
        </authorList>
    </citation>
    <scope>NUCLEOTIDE SEQUENCE [LARGE SCALE GENOMIC DNA]</scope>
    <source>
        <strain evidence="3 4">DSM 45771</strain>
    </source>
</reference>
<dbReference type="Gene3D" id="3.20.20.30">
    <property type="entry name" value="Luciferase-like domain"/>
    <property type="match status" value="1"/>
</dbReference>
<feature type="domain" description="Luciferase-like" evidence="2">
    <location>
        <begin position="25"/>
        <end position="274"/>
    </location>
</feature>
<dbReference type="Pfam" id="PF00296">
    <property type="entry name" value="Bac_luciferase"/>
    <property type="match status" value="1"/>
</dbReference>
<evidence type="ECO:0000313" key="4">
    <source>
        <dbReference type="Proteomes" id="UP000245639"/>
    </source>
</evidence>
<dbReference type="GO" id="GO:0016705">
    <property type="term" value="F:oxidoreductase activity, acting on paired donors, with incorporation or reduction of molecular oxygen"/>
    <property type="evidence" value="ECO:0007669"/>
    <property type="project" value="InterPro"/>
</dbReference>
<name>A0A2U1EXD7_9PSEU</name>
<dbReference type="InterPro" id="IPR050564">
    <property type="entry name" value="F420-G6PD/mer"/>
</dbReference>
<evidence type="ECO:0000259" key="2">
    <source>
        <dbReference type="Pfam" id="PF00296"/>
    </source>
</evidence>
<dbReference type="Proteomes" id="UP000245639">
    <property type="component" value="Unassembled WGS sequence"/>
</dbReference>
<dbReference type="RefSeq" id="WP_116710568.1">
    <property type="nucleotide sequence ID" value="NZ_QEKW01000017.1"/>
</dbReference>
<evidence type="ECO:0000256" key="1">
    <source>
        <dbReference type="ARBA" id="ARBA00023002"/>
    </source>
</evidence>
<dbReference type="InterPro" id="IPR036661">
    <property type="entry name" value="Luciferase-like_sf"/>
</dbReference>
<organism evidence="3 4">
    <name type="scientific">Actinomycetospora cinnamomea</name>
    <dbReference type="NCBI Taxonomy" id="663609"/>
    <lineage>
        <taxon>Bacteria</taxon>
        <taxon>Bacillati</taxon>
        <taxon>Actinomycetota</taxon>
        <taxon>Actinomycetes</taxon>
        <taxon>Pseudonocardiales</taxon>
        <taxon>Pseudonocardiaceae</taxon>
        <taxon>Actinomycetospora</taxon>
    </lineage>
</organism>
<dbReference type="OrthoDB" id="4760590at2"/>